<dbReference type="EMBL" id="LNZH02000193">
    <property type="protein sequence ID" value="OCB87311.1"/>
    <property type="molecule type" value="Genomic_DNA"/>
</dbReference>
<evidence type="ECO:0000313" key="3">
    <source>
        <dbReference type="EMBL" id="OCB87311.1"/>
    </source>
</evidence>
<keyword evidence="4" id="KW-1185">Reference proteome</keyword>
<reference evidence="3" key="1">
    <citation type="submission" date="2016-06" db="EMBL/GenBank/DDBJ databases">
        <title>Draft Genome sequence of the fungus Inonotus baumii.</title>
        <authorList>
            <person name="Zhu H."/>
            <person name="Lin W."/>
        </authorList>
    </citation>
    <scope>NUCLEOTIDE SEQUENCE</scope>
    <source>
        <strain evidence="3">821</strain>
    </source>
</reference>
<feature type="chain" id="PRO_5040491924" evidence="2">
    <location>
        <begin position="24"/>
        <end position="322"/>
    </location>
</feature>
<feature type="region of interest" description="Disordered" evidence="1">
    <location>
        <begin position="82"/>
        <end position="166"/>
    </location>
</feature>
<accession>A0A9Q5HWH7</accession>
<sequence>MKLLLSLVFLFFALGFESAFAAARPGGSKRFHSARSPARDHVPKNKFHSSSFHGSGSKNWTSNAFPERYKDAYSNYTSSTASSVAPHRLQSAPAKSHHHSRRNSFNSLGYHPSGIKTAHGIHPKSPSPTRPTSVSSSSRMNRSTKTKRSPLNMAPTPAPTADGSSDRTVYINDEDDFALLLPNIPGELISDAESDGVSFCMSGGCLRAMPDGFITAAAVERAPDGASWVQVTGCIDPSKSTLSSSDSGGQFDVRFPNGAQCTFGGYGVSFIEQVEPSANRFCLRCCANENDQTNCNSHQDRAGCLIAIPGTYDFPDKGISCA</sequence>
<feature type="signal peptide" evidence="2">
    <location>
        <begin position="1"/>
        <end position="23"/>
    </location>
</feature>
<organism evidence="3 4">
    <name type="scientific">Sanghuangporus baumii</name>
    <name type="common">Phellinus baumii</name>
    <dbReference type="NCBI Taxonomy" id="108892"/>
    <lineage>
        <taxon>Eukaryota</taxon>
        <taxon>Fungi</taxon>
        <taxon>Dikarya</taxon>
        <taxon>Basidiomycota</taxon>
        <taxon>Agaricomycotina</taxon>
        <taxon>Agaricomycetes</taxon>
        <taxon>Hymenochaetales</taxon>
        <taxon>Hymenochaetaceae</taxon>
        <taxon>Sanghuangporus</taxon>
    </lineage>
</organism>
<feature type="region of interest" description="Disordered" evidence="1">
    <location>
        <begin position="27"/>
        <end position="57"/>
    </location>
</feature>
<gene>
    <name evidence="3" type="ORF">A7U60_g5640</name>
</gene>
<dbReference type="OrthoDB" id="3044029at2759"/>
<protein>
    <submittedName>
        <fullName evidence="3">Uncharacterized protein</fullName>
    </submittedName>
</protein>
<feature type="compositionally biased region" description="Low complexity" evidence="1">
    <location>
        <begin position="48"/>
        <end position="57"/>
    </location>
</feature>
<dbReference type="AlphaFoldDB" id="A0A9Q5HWH7"/>
<feature type="compositionally biased region" description="Low complexity" evidence="1">
    <location>
        <begin position="130"/>
        <end position="141"/>
    </location>
</feature>
<proteinExistence type="predicted"/>
<comment type="caution">
    <text evidence="3">The sequence shown here is derived from an EMBL/GenBank/DDBJ whole genome shotgun (WGS) entry which is preliminary data.</text>
</comment>
<keyword evidence="2" id="KW-0732">Signal</keyword>
<evidence type="ECO:0000256" key="2">
    <source>
        <dbReference type="SAM" id="SignalP"/>
    </source>
</evidence>
<evidence type="ECO:0000313" key="4">
    <source>
        <dbReference type="Proteomes" id="UP000757232"/>
    </source>
</evidence>
<evidence type="ECO:0000256" key="1">
    <source>
        <dbReference type="SAM" id="MobiDB-lite"/>
    </source>
</evidence>
<name>A0A9Q5HWH7_SANBA</name>
<dbReference type="Proteomes" id="UP000757232">
    <property type="component" value="Unassembled WGS sequence"/>
</dbReference>